<evidence type="ECO:0000256" key="3">
    <source>
        <dbReference type="SAM" id="Coils"/>
    </source>
</evidence>
<dbReference type="PROSITE" id="PS50005">
    <property type="entry name" value="TPR"/>
    <property type="match status" value="1"/>
</dbReference>
<comment type="similarity">
    <text evidence="1">Belongs to the sulfatase family.</text>
</comment>
<evidence type="ECO:0000313" key="7">
    <source>
        <dbReference type="Proteomes" id="UP000598633"/>
    </source>
</evidence>
<evidence type="ECO:0000256" key="1">
    <source>
        <dbReference type="ARBA" id="ARBA00008779"/>
    </source>
</evidence>
<keyword evidence="6" id="KW-0378">Hydrolase</keyword>
<keyword evidence="2" id="KW-0802">TPR repeat</keyword>
<evidence type="ECO:0000259" key="5">
    <source>
        <dbReference type="Pfam" id="PF00884"/>
    </source>
</evidence>
<dbReference type="Gene3D" id="3.30.1120.10">
    <property type="match status" value="1"/>
</dbReference>
<dbReference type="GO" id="GO:0004065">
    <property type="term" value="F:arylsulfatase activity"/>
    <property type="evidence" value="ECO:0007669"/>
    <property type="project" value="TreeGrafter"/>
</dbReference>
<organism evidence="6 7">
    <name type="scientific">Candidatus Sulfomarinibacter kjeldsenii</name>
    <dbReference type="NCBI Taxonomy" id="2885994"/>
    <lineage>
        <taxon>Bacteria</taxon>
        <taxon>Pseudomonadati</taxon>
        <taxon>Acidobacteriota</taxon>
        <taxon>Thermoanaerobaculia</taxon>
        <taxon>Thermoanaerobaculales</taxon>
        <taxon>Candidatus Sulfomarinibacteraceae</taxon>
        <taxon>Candidatus Sulfomarinibacter</taxon>
    </lineage>
</organism>
<comment type="caution">
    <text evidence="6">The sequence shown here is derived from an EMBL/GenBank/DDBJ whole genome shotgun (WGS) entry which is preliminary data.</text>
</comment>
<keyword evidence="3" id="KW-0175">Coiled coil</keyword>
<proteinExistence type="inferred from homology"/>
<feature type="domain" description="Sulfatase N-terminal" evidence="5">
    <location>
        <begin position="265"/>
        <end position="587"/>
    </location>
</feature>
<evidence type="ECO:0000256" key="2">
    <source>
        <dbReference type="PROSITE-ProRule" id="PRU00339"/>
    </source>
</evidence>
<name>A0A8J6Y616_9BACT</name>
<dbReference type="Pfam" id="PF00884">
    <property type="entry name" value="Sulfatase"/>
    <property type="match status" value="1"/>
</dbReference>
<dbReference type="InterPro" id="IPR000917">
    <property type="entry name" value="Sulfatase_N"/>
</dbReference>
<dbReference type="SMART" id="SM00028">
    <property type="entry name" value="TPR"/>
    <property type="match status" value="6"/>
</dbReference>
<dbReference type="Proteomes" id="UP000598633">
    <property type="component" value="Unassembled WGS sequence"/>
</dbReference>
<dbReference type="InterPro" id="IPR017850">
    <property type="entry name" value="Alkaline_phosphatase_core_sf"/>
</dbReference>
<dbReference type="SUPFAM" id="SSF53649">
    <property type="entry name" value="Alkaline phosphatase-like"/>
    <property type="match status" value="1"/>
</dbReference>
<feature type="chain" id="PRO_5035220973" evidence="4">
    <location>
        <begin position="25"/>
        <end position="715"/>
    </location>
</feature>
<feature type="signal peptide" evidence="4">
    <location>
        <begin position="1"/>
        <end position="24"/>
    </location>
</feature>
<dbReference type="EMBL" id="JACXWA010000106">
    <property type="protein sequence ID" value="MBD3870937.1"/>
    <property type="molecule type" value="Genomic_DNA"/>
</dbReference>
<sequence length="715" mass="78352">MLSSTSIVRLAALTTILLSFGLGCGSGTQPEAAQEHVQAGNQLLAEGRIGPATAEFEKAVRLDPEFIEAHVQLANIVASRGQVGAAEIRFKPLLDRHPDNSMVLAGWGRLLAATGRLEQAQRVLHHAVESDPPSTEAAVDLARVLTALGRNEEATAAFVRAADLGASESPTFLLDWADFLQRQNDMEDSLTKIEQAASIAPDDPAVLEALGRAYLDSGRPGEALNILQRALAATHGESPLYETRRQVLLRASASTPRATARPDMPNVLLVVIDTLRADHVGAYGYGYPTTPNMDILADHAVVFETVVSQAPWTAPAMASLFTGLYPSVHGLDGGIVWGEGAISSSGGLPFAVQKVLPPGHQTLAEVFRQAGYSTAGFVSNLYVNSIFGFAQGFDFFDDEYEDYNFDEGEVKRRADVTNERVFEWLRAGLEEPFFLLVHYNDPHWPYEPPSPYGESFVTGYSGSFTPTKTREVVVTHREVPPPISDQDLAYIVGLYDGEIQYVDAHLGRLLEAVRELPTERDLVTALTADHGEEFLDHGAFNHGYTLYEEQTLVPFIVCAPSRFNPRRVSQQVRLIDAAPTLLEMAGVENRNTKFQGRSLVPLMAGLDLEPLDAFSEATNVGSQSALRSTDSQKLIHSLIDPKWLLFDLGSDAEELHDLAAQRMARMRELAARLEAWREENRALRSQINIAETGVNRVVLDEEMQKGLKALGYIQE</sequence>
<dbReference type="PANTHER" id="PTHR42693">
    <property type="entry name" value="ARYLSULFATASE FAMILY MEMBER"/>
    <property type="match status" value="1"/>
</dbReference>
<feature type="coiled-coil region" evidence="3">
    <location>
        <begin position="659"/>
        <end position="693"/>
    </location>
</feature>
<dbReference type="AlphaFoldDB" id="A0A8J6Y616"/>
<dbReference type="Gene3D" id="1.25.40.10">
    <property type="entry name" value="Tetratricopeptide repeat domain"/>
    <property type="match status" value="1"/>
</dbReference>
<dbReference type="InterPro" id="IPR019734">
    <property type="entry name" value="TPR_rpt"/>
</dbReference>
<dbReference type="Pfam" id="PF14559">
    <property type="entry name" value="TPR_19"/>
    <property type="match status" value="3"/>
</dbReference>
<gene>
    <name evidence="6" type="ORF">IFJ97_06205</name>
</gene>
<dbReference type="InterPro" id="IPR050738">
    <property type="entry name" value="Sulfatase"/>
</dbReference>
<dbReference type="InterPro" id="IPR011990">
    <property type="entry name" value="TPR-like_helical_dom_sf"/>
</dbReference>
<feature type="repeat" description="TPR" evidence="2">
    <location>
        <begin position="33"/>
        <end position="66"/>
    </location>
</feature>
<dbReference type="SUPFAM" id="SSF48452">
    <property type="entry name" value="TPR-like"/>
    <property type="match status" value="1"/>
</dbReference>
<accession>A0A8J6Y616</accession>
<reference evidence="6 7" key="1">
    <citation type="submission" date="2020-08" db="EMBL/GenBank/DDBJ databases">
        <title>Acidobacteriota in marine sediments use diverse sulfur dissimilation pathways.</title>
        <authorList>
            <person name="Wasmund K."/>
        </authorList>
    </citation>
    <scope>NUCLEOTIDE SEQUENCE [LARGE SCALE GENOMIC DNA]</scope>
    <source>
        <strain evidence="6">MAG AM3-A</strain>
    </source>
</reference>
<dbReference type="CDD" id="cd16148">
    <property type="entry name" value="sulfatase_like"/>
    <property type="match status" value="1"/>
</dbReference>
<evidence type="ECO:0000313" key="6">
    <source>
        <dbReference type="EMBL" id="MBD3870937.1"/>
    </source>
</evidence>
<keyword evidence="4" id="KW-0732">Signal</keyword>
<dbReference type="PANTHER" id="PTHR42693:SF33">
    <property type="entry name" value="ARYLSULFATASE"/>
    <property type="match status" value="1"/>
</dbReference>
<protein>
    <submittedName>
        <fullName evidence="6">Sulfatase-like hydrolase/transferase</fullName>
    </submittedName>
</protein>
<dbReference type="Gene3D" id="3.40.720.10">
    <property type="entry name" value="Alkaline Phosphatase, subunit A"/>
    <property type="match status" value="1"/>
</dbReference>
<evidence type="ECO:0000256" key="4">
    <source>
        <dbReference type="SAM" id="SignalP"/>
    </source>
</evidence>